<evidence type="ECO:0000256" key="5">
    <source>
        <dbReference type="ARBA" id="ARBA00023128"/>
    </source>
</evidence>
<evidence type="ECO:0000256" key="6">
    <source>
        <dbReference type="ARBA" id="ARBA00023274"/>
    </source>
</evidence>
<comment type="similarity">
    <text evidence="2">Belongs to the mitochondrion-specific ribosomal protein mL41 family.</text>
</comment>
<evidence type="ECO:0000256" key="2">
    <source>
        <dbReference type="ARBA" id="ARBA00010152"/>
    </source>
</evidence>
<dbReference type="AlphaFoldDB" id="A0A9D4IBG6"/>
<evidence type="ECO:0000313" key="7">
    <source>
        <dbReference type="EMBL" id="KAH3769116.1"/>
    </source>
</evidence>
<accession>A0A9D4IBG6</accession>
<evidence type="ECO:0000256" key="4">
    <source>
        <dbReference type="ARBA" id="ARBA00022980"/>
    </source>
</evidence>
<dbReference type="PANTHER" id="PTHR21338">
    <property type="entry name" value="MITOCHONDRIAL RIBOSOMAL PROTEIN L41"/>
    <property type="match status" value="1"/>
</dbReference>
<evidence type="ECO:0000256" key="1">
    <source>
        <dbReference type="ARBA" id="ARBA00004173"/>
    </source>
</evidence>
<dbReference type="PANTHER" id="PTHR21338:SF0">
    <property type="entry name" value="LARGE RIBOSOMAL SUBUNIT PROTEIN ML41"/>
    <property type="match status" value="1"/>
</dbReference>
<evidence type="ECO:0008006" key="9">
    <source>
        <dbReference type="Google" id="ProtNLM"/>
    </source>
</evidence>
<reference evidence="7" key="1">
    <citation type="journal article" date="2019" name="bioRxiv">
        <title>The Genome of the Zebra Mussel, Dreissena polymorpha: A Resource for Invasive Species Research.</title>
        <authorList>
            <person name="McCartney M.A."/>
            <person name="Auch B."/>
            <person name="Kono T."/>
            <person name="Mallez S."/>
            <person name="Zhang Y."/>
            <person name="Obille A."/>
            <person name="Becker A."/>
            <person name="Abrahante J.E."/>
            <person name="Garbe J."/>
            <person name="Badalamenti J.P."/>
            <person name="Herman A."/>
            <person name="Mangelson H."/>
            <person name="Liachko I."/>
            <person name="Sullivan S."/>
            <person name="Sone E.D."/>
            <person name="Koren S."/>
            <person name="Silverstein K.A.T."/>
            <person name="Beckman K.B."/>
            <person name="Gohl D.M."/>
        </authorList>
    </citation>
    <scope>NUCLEOTIDE SEQUENCE</scope>
    <source>
        <strain evidence="7">Duluth1</strain>
        <tissue evidence="7">Whole animal</tissue>
    </source>
</reference>
<keyword evidence="5" id="KW-0496">Mitochondrion</keyword>
<comment type="subcellular location">
    <subcellularLocation>
        <location evidence="1">Mitochondrion</location>
    </subcellularLocation>
</comment>
<keyword evidence="4" id="KW-0689">Ribosomal protein</keyword>
<keyword evidence="3" id="KW-0809">Transit peptide</keyword>
<sequence>MNIPQLSQVCSRALIQKTCVPGNVRHFSVTHTLEAKKGKFDKIPLKVRKYSNKLEAGRATLKNRTDMQRLFNRAYRLVPFDHRKPVTGKHTGPHIEGGSEEAQRKAALHLVQPTGYYNSTGKFIGVKEMKPVFVVPDLKGFKLKPYVPYAMEDIDKPQFTAKDLFEEFYTGPIKEEVDAEFAPKKKPTTDKKT</sequence>
<gene>
    <name evidence="7" type="ORF">DPMN_170364</name>
</gene>
<dbReference type="OrthoDB" id="408933at2759"/>
<reference evidence="7" key="2">
    <citation type="submission" date="2020-11" db="EMBL/GenBank/DDBJ databases">
        <authorList>
            <person name="McCartney M.A."/>
            <person name="Auch B."/>
            <person name="Kono T."/>
            <person name="Mallez S."/>
            <person name="Becker A."/>
            <person name="Gohl D.M."/>
            <person name="Silverstein K.A.T."/>
            <person name="Koren S."/>
            <person name="Bechman K.B."/>
            <person name="Herman A."/>
            <person name="Abrahante J.E."/>
            <person name="Garbe J."/>
        </authorList>
    </citation>
    <scope>NUCLEOTIDE SEQUENCE</scope>
    <source>
        <strain evidence="7">Duluth1</strain>
        <tissue evidence="7">Whole animal</tissue>
    </source>
</reference>
<dbReference type="GO" id="GO:0006412">
    <property type="term" value="P:translation"/>
    <property type="evidence" value="ECO:0007669"/>
    <property type="project" value="TreeGrafter"/>
</dbReference>
<evidence type="ECO:0000313" key="8">
    <source>
        <dbReference type="Proteomes" id="UP000828390"/>
    </source>
</evidence>
<protein>
    <recommendedName>
        <fullName evidence="9">Mitochondrial ribosomal protein L41</fullName>
    </recommendedName>
</protein>
<keyword evidence="6" id="KW-0687">Ribonucleoprotein</keyword>
<dbReference type="GO" id="GO:0003735">
    <property type="term" value="F:structural constituent of ribosome"/>
    <property type="evidence" value="ECO:0007669"/>
    <property type="project" value="InterPro"/>
</dbReference>
<keyword evidence="8" id="KW-1185">Reference proteome</keyword>
<dbReference type="Proteomes" id="UP000828390">
    <property type="component" value="Unassembled WGS sequence"/>
</dbReference>
<dbReference type="GO" id="GO:0005762">
    <property type="term" value="C:mitochondrial large ribosomal subunit"/>
    <property type="evidence" value="ECO:0007669"/>
    <property type="project" value="InterPro"/>
</dbReference>
<dbReference type="Pfam" id="PF09809">
    <property type="entry name" value="MRP-L27"/>
    <property type="match status" value="1"/>
</dbReference>
<dbReference type="InterPro" id="IPR019189">
    <property type="entry name" value="Ribosomal_mL41"/>
</dbReference>
<evidence type="ECO:0000256" key="3">
    <source>
        <dbReference type="ARBA" id="ARBA00022946"/>
    </source>
</evidence>
<comment type="caution">
    <text evidence="7">The sequence shown here is derived from an EMBL/GenBank/DDBJ whole genome shotgun (WGS) entry which is preliminary data.</text>
</comment>
<organism evidence="7 8">
    <name type="scientific">Dreissena polymorpha</name>
    <name type="common">Zebra mussel</name>
    <name type="synonym">Mytilus polymorpha</name>
    <dbReference type="NCBI Taxonomy" id="45954"/>
    <lineage>
        <taxon>Eukaryota</taxon>
        <taxon>Metazoa</taxon>
        <taxon>Spiralia</taxon>
        <taxon>Lophotrochozoa</taxon>
        <taxon>Mollusca</taxon>
        <taxon>Bivalvia</taxon>
        <taxon>Autobranchia</taxon>
        <taxon>Heteroconchia</taxon>
        <taxon>Euheterodonta</taxon>
        <taxon>Imparidentia</taxon>
        <taxon>Neoheterodontei</taxon>
        <taxon>Myida</taxon>
        <taxon>Dreissenoidea</taxon>
        <taxon>Dreissenidae</taxon>
        <taxon>Dreissena</taxon>
    </lineage>
</organism>
<dbReference type="EMBL" id="JAIWYP010000009">
    <property type="protein sequence ID" value="KAH3769116.1"/>
    <property type="molecule type" value="Genomic_DNA"/>
</dbReference>
<name>A0A9D4IBG6_DREPO</name>
<proteinExistence type="inferred from homology"/>